<gene>
    <name evidence="2" type="ORF">P9J83_15805</name>
</gene>
<dbReference type="EMBL" id="JARUIS010000031">
    <property type="protein sequence ID" value="MDS1004949.1"/>
    <property type="molecule type" value="Genomic_DNA"/>
</dbReference>
<feature type="region of interest" description="Disordered" evidence="1">
    <location>
        <begin position="1"/>
        <end position="42"/>
    </location>
</feature>
<comment type="caution">
    <text evidence="2">The sequence shown here is derived from an EMBL/GenBank/DDBJ whole genome shotgun (WGS) entry which is preliminary data.</text>
</comment>
<evidence type="ECO:0000256" key="1">
    <source>
        <dbReference type="SAM" id="MobiDB-lite"/>
    </source>
</evidence>
<dbReference type="AlphaFoldDB" id="A0AAE4FM96"/>
<accession>A0AAE4FM96</accession>
<evidence type="ECO:0000313" key="3">
    <source>
        <dbReference type="Proteomes" id="UP001182303"/>
    </source>
</evidence>
<dbReference type="RefSeq" id="WP_310944340.1">
    <property type="nucleotide sequence ID" value="NZ_JARUIS010000031.1"/>
</dbReference>
<feature type="compositionally biased region" description="Basic residues" evidence="1">
    <location>
        <begin position="17"/>
        <end position="33"/>
    </location>
</feature>
<protein>
    <submittedName>
        <fullName evidence="2">Uncharacterized protein</fullName>
    </submittedName>
</protein>
<reference evidence="2" key="1">
    <citation type="submission" date="2023-04" db="EMBL/GenBank/DDBJ databases">
        <title>Assessment of the microbiological origin of a defect in Grana Padano cheese.</title>
        <authorList>
            <person name="Zago M."/>
            <person name="Rossetti L."/>
            <person name="Bonvini B."/>
            <person name="Carminati D."/>
            <person name="Giraffa G."/>
        </authorList>
    </citation>
    <scope>NUCLEOTIDE SEQUENCE</scope>
    <source>
        <strain evidence="2">4990</strain>
    </source>
</reference>
<name>A0AAE4FM96_CLOSG</name>
<sequence length="68" mass="7957">MKVGKILKTQQPNTHKQLNKNRKQNKKRNRRGNKKEDLSFSDVMELMQHDSYCRGRGGSIKQKTWGNG</sequence>
<organism evidence="2 3">
    <name type="scientific">Clostridium sporogenes</name>
    <dbReference type="NCBI Taxonomy" id="1509"/>
    <lineage>
        <taxon>Bacteria</taxon>
        <taxon>Bacillati</taxon>
        <taxon>Bacillota</taxon>
        <taxon>Clostridia</taxon>
        <taxon>Eubacteriales</taxon>
        <taxon>Clostridiaceae</taxon>
        <taxon>Clostridium</taxon>
    </lineage>
</organism>
<evidence type="ECO:0000313" key="2">
    <source>
        <dbReference type="EMBL" id="MDS1004949.1"/>
    </source>
</evidence>
<dbReference type="Proteomes" id="UP001182303">
    <property type="component" value="Unassembled WGS sequence"/>
</dbReference>
<proteinExistence type="predicted"/>